<dbReference type="InterPro" id="IPR053967">
    <property type="entry name" value="LlgE_F_G-like_D1"/>
</dbReference>
<dbReference type="Pfam" id="PF06429">
    <property type="entry name" value="Flg_bbr_C"/>
    <property type="match status" value="1"/>
</dbReference>
<dbReference type="SUPFAM" id="SSF117143">
    <property type="entry name" value="Flagellar hook protein flgE"/>
    <property type="match status" value="1"/>
</dbReference>
<evidence type="ECO:0000256" key="2">
    <source>
        <dbReference type="ARBA" id="ARBA00009677"/>
    </source>
</evidence>
<evidence type="ECO:0000259" key="9">
    <source>
        <dbReference type="Pfam" id="PF22692"/>
    </source>
</evidence>
<comment type="subcellular location">
    <subcellularLocation>
        <location evidence="1 6">Bacterial flagellum basal body</location>
    </subcellularLocation>
</comment>
<dbReference type="Pfam" id="PF00460">
    <property type="entry name" value="Flg_bb_rod"/>
    <property type="match status" value="1"/>
</dbReference>
<evidence type="ECO:0000256" key="5">
    <source>
        <dbReference type="ARBA" id="ARBA00040228"/>
    </source>
</evidence>
<dbReference type="InterPro" id="IPR037925">
    <property type="entry name" value="FlgE/F/G-like"/>
</dbReference>
<gene>
    <name evidence="10" type="ORF">HCU74_04895</name>
</gene>
<comment type="subunit">
    <text evidence="4 6">The basal body constitutes a major portion of the flagellar organelle and consists of five rings (E,L,P,S, and M) mounted on a central rod. The rod consists of about 26 subunits of FlgG in the distal portion, and FlgB, FlgC and FlgF are thought to build up the proximal portion of the rod with about 6 subunits each.</text>
</comment>
<keyword evidence="3 6" id="KW-0975">Bacterial flagellum</keyword>
<dbReference type="InterPro" id="IPR020013">
    <property type="entry name" value="Flagellar_FlgE/F/G"/>
</dbReference>
<dbReference type="EMBL" id="JAAWWK010000002">
    <property type="protein sequence ID" value="NKI16756.1"/>
    <property type="molecule type" value="Genomic_DNA"/>
</dbReference>
<dbReference type="PANTHER" id="PTHR30435:SF18">
    <property type="entry name" value="FLAGELLAR BASAL-BODY ROD PROTEIN FLGF"/>
    <property type="match status" value="1"/>
</dbReference>
<dbReference type="RefSeq" id="WP_168449307.1">
    <property type="nucleotide sequence ID" value="NZ_JAAWWK010000002.1"/>
</dbReference>
<keyword evidence="11" id="KW-1185">Reference proteome</keyword>
<dbReference type="Proteomes" id="UP000765845">
    <property type="component" value="Unassembled WGS sequence"/>
</dbReference>
<dbReference type="PANTHER" id="PTHR30435">
    <property type="entry name" value="FLAGELLAR PROTEIN"/>
    <property type="match status" value="1"/>
</dbReference>
<keyword evidence="10" id="KW-0966">Cell projection</keyword>
<evidence type="ECO:0000256" key="4">
    <source>
        <dbReference type="ARBA" id="ARBA00038560"/>
    </source>
</evidence>
<dbReference type="NCBIfam" id="NF009280">
    <property type="entry name" value="PRK12640.1"/>
    <property type="match status" value="1"/>
</dbReference>
<keyword evidence="10" id="KW-0282">Flagellum</keyword>
<evidence type="ECO:0000256" key="3">
    <source>
        <dbReference type="ARBA" id="ARBA00023143"/>
    </source>
</evidence>
<reference evidence="10 11" key="1">
    <citation type="submission" date="2020-04" db="EMBL/GenBank/DDBJ databases">
        <authorList>
            <person name="Yoon J."/>
        </authorList>
    </citation>
    <scope>NUCLEOTIDE SEQUENCE [LARGE SCALE GENOMIC DNA]</scope>
    <source>
        <strain evidence="10 11">KMU-166</strain>
    </source>
</reference>
<keyword evidence="10" id="KW-0969">Cilium</keyword>
<sequence length="246" mass="26059">MDRLLYIGMTAAKHTELAQTTNAHNLANANTTGFRSDFYSLMSEQVNGGGLPTRINAIADMKISDYSQGTITTTGRPLDVAINGPGWFVVEAPEGGEALSRRGDFHLTTDGMLINGAGLPVMGDGGPLAVPEHDSLTIGADGTISIVPLGLGPESSVVVDRIKLVEADAEQLRKGEDGLLRLADGSEAKVSADIRLATSSLESSNVNTIEAMVNMIELARRYEMQVKVMSTAKTVDEAGAQLMRLE</sequence>
<dbReference type="InterPro" id="IPR001444">
    <property type="entry name" value="Flag_bb_rod_N"/>
</dbReference>
<evidence type="ECO:0000256" key="1">
    <source>
        <dbReference type="ARBA" id="ARBA00004117"/>
    </source>
</evidence>
<feature type="domain" description="Flagellar basal body rod protein N-terminal" evidence="7">
    <location>
        <begin position="5"/>
        <end position="35"/>
    </location>
</feature>
<feature type="domain" description="Flagellar hook protein FlgE/F/G-like D1" evidence="9">
    <location>
        <begin position="81"/>
        <end position="145"/>
    </location>
</feature>
<dbReference type="InterPro" id="IPR010930">
    <property type="entry name" value="Flg_bb/hook_C_dom"/>
</dbReference>
<name>A0ABX1GCT4_9GAMM</name>
<comment type="similarity">
    <text evidence="2 6">Belongs to the flagella basal body rod proteins family.</text>
</comment>
<evidence type="ECO:0000313" key="11">
    <source>
        <dbReference type="Proteomes" id="UP000765845"/>
    </source>
</evidence>
<proteinExistence type="inferred from homology"/>
<dbReference type="Pfam" id="PF22692">
    <property type="entry name" value="LlgE_F_G_D1"/>
    <property type="match status" value="1"/>
</dbReference>
<organism evidence="10 11">
    <name type="scientific">Spongiibacter thalassae</name>
    <dbReference type="NCBI Taxonomy" id="2721624"/>
    <lineage>
        <taxon>Bacteria</taxon>
        <taxon>Pseudomonadati</taxon>
        <taxon>Pseudomonadota</taxon>
        <taxon>Gammaproteobacteria</taxon>
        <taxon>Cellvibrionales</taxon>
        <taxon>Spongiibacteraceae</taxon>
        <taxon>Spongiibacter</taxon>
    </lineage>
</organism>
<protein>
    <recommendedName>
        <fullName evidence="5 6">Flagellar basal-body rod protein FlgF</fullName>
    </recommendedName>
</protein>
<dbReference type="NCBIfam" id="TIGR03506">
    <property type="entry name" value="FlgEFG_subfam"/>
    <property type="match status" value="1"/>
</dbReference>
<comment type="caution">
    <text evidence="10">The sequence shown here is derived from an EMBL/GenBank/DDBJ whole genome shotgun (WGS) entry which is preliminary data.</text>
</comment>
<evidence type="ECO:0000313" key="10">
    <source>
        <dbReference type="EMBL" id="NKI16756.1"/>
    </source>
</evidence>
<evidence type="ECO:0000259" key="8">
    <source>
        <dbReference type="Pfam" id="PF06429"/>
    </source>
</evidence>
<evidence type="ECO:0000259" key="7">
    <source>
        <dbReference type="Pfam" id="PF00460"/>
    </source>
</evidence>
<accession>A0ABX1GCT4</accession>
<evidence type="ECO:0000256" key="6">
    <source>
        <dbReference type="RuleBase" id="RU362116"/>
    </source>
</evidence>
<feature type="domain" description="Flagellar basal-body/hook protein C-terminal" evidence="8">
    <location>
        <begin position="199"/>
        <end position="242"/>
    </location>
</feature>